<dbReference type="Proteomes" id="UP000295832">
    <property type="component" value="Unassembled WGS sequence"/>
</dbReference>
<dbReference type="CDD" id="cd07516">
    <property type="entry name" value="HAD_Pase"/>
    <property type="match status" value="1"/>
</dbReference>
<dbReference type="GO" id="GO:0005829">
    <property type="term" value="C:cytosol"/>
    <property type="evidence" value="ECO:0007669"/>
    <property type="project" value="TreeGrafter"/>
</dbReference>
<dbReference type="PANTHER" id="PTHR10000:SF8">
    <property type="entry name" value="HAD SUPERFAMILY HYDROLASE-LIKE, TYPE 3"/>
    <property type="match status" value="1"/>
</dbReference>
<evidence type="ECO:0000313" key="2">
    <source>
        <dbReference type="Proteomes" id="UP000295832"/>
    </source>
</evidence>
<proteinExistence type="predicted"/>
<dbReference type="InterPro" id="IPR023214">
    <property type="entry name" value="HAD_sf"/>
</dbReference>
<dbReference type="Gene3D" id="3.30.1240.10">
    <property type="match status" value="1"/>
</dbReference>
<dbReference type="Gene3D" id="3.40.50.1000">
    <property type="entry name" value="HAD superfamily/HAD-like"/>
    <property type="match status" value="1"/>
</dbReference>
<dbReference type="InterPro" id="IPR006379">
    <property type="entry name" value="HAD-SF_hydro_IIB"/>
</dbReference>
<dbReference type="STRING" id="926561.GCA_000379025_00739"/>
<dbReference type="PANTHER" id="PTHR10000">
    <property type="entry name" value="PHOSPHOSERINE PHOSPHATASE"/>
    <property type="match status" value="1"/>
</dbReference>
<dbReference type="RefSeq" id="WP_134115692.1">
    <property type="nucleotide sequence ID" value="NZ_SOEG01000006.1"/>
</dbReference>
<gene>
    <name evidence="1" type="ORF">C7959_10670</name>
</gene>
<evidence type="ECO:0000313" key="1">
    <source>
        <dbReference type="EMBL" id="TDX52507.1"/>
    </source>
</evidence>
<organism evidence="1 2">
    <name type="scientific">Orenia marismortui</name>
    <dbReference type="NCBI Taxonomy" id="46469"/>
    <lineage>
        <taxon>Bacteria</taxon>
        <taxon>Bacillati</taxon>
        <taxon>Bacillota</taxon>
        <taxon>Clostridia</taxon>
        <taxon>Halanaerobiales</taxon>
        <taxon>Halobacteroidaceae</taxon>
        <taxon>Orenia</taxon>
    </lineage>
</organism>
<dbReference type="EMBL" id="SOEG01000006">
    <property type="protein sequence ID" value="TDX52507.1"/>
    <property type="molecule type" value="Genomic_DNA"/>
</dbReference>
<name>A0A4R8H0B0_9FIRM</name>
<reference evidence="1 2" key="1">
    <citation type="submission" date="2019-03" db="EMBL/GenBank/DDBJ databases">
        <title>Subsurface microbial communities from deep shales in Ohio and West Virginia, USA.</title>
        <authorList>
            <person name="Wrighton K."/>
        </authorList>
    </citation>
    <scope>NUCLEOTIDE SEQUENCE [LARGE SCALE GENOMIC DNA]</scope>
    <source>
        <strain evidence="1 2">MSL 6dP</strain>
    </source>
</reference>
<dbReference type="SUPFAM" id="SSF56784">
    <property type="entry name" value="HAD-like"/>
    <property type="match status" value="1"/>
</dbReference>
<dbReference type="SFLD" id="SFLDG01144">
    <property type="entry name" value="C2.B.4:_PGP_Like"/>
    <property type="match status" value="1"/>
</dbReference>
<accession>A0A4R8H0B0</accession>
<comment type="caution">
    <text evidence="1">The sequence shown here is derived from an EMBL/GenBank/DDBJ whole genome shotgun (WGS) entry which is preliminary data.</text>
</comment>
<sequence>MKYKLLAIDMDDTLLSKGLTVSDRTQKAIKDAEKAGIKVVISTGRMFSSALPHLIDLGLTDEVITYNGALVKEIGSGRIIDHQPVDLEAAYKIFEIVKKEDLHINIYLNDILYVNKLGFGAEYYEKISGVKSVLIQDDISKFLDQPSTKLLIVEEDVKKADKIEARLENTFGDILNITRSKANFIEIMDKDVSKGTTLSRLANDLGISADEVVAVGDSFNDLEMIEYAGLGVAVANAREEVKNRADYITKSNDEEGVAELIEKVIL</sequence>
<keyword evidence="2" id="KW-1185">Reference proteome</keyword>
<dbReference type="GO" id="GO:0000287">
    <property type="term" value="F:magnesium ion binding"/>
    <property type="evidence" value="ECO:0007669"/>
    <property type="project" value="TreeGrafter"/>
</dbReference>
<dbReference type="Pfam" id="PF08282">
    <property type="entry name" value="Hydrolase_3"/>
    <property type="match status" value="1"/>
</dbReference>
<dbReference type="AlphaFoldDB" id="A0A4R8H0B0"/>
<dbReference type="InterPro" id="IPR000150">
    <property type="entry name" value="Cof"/>
</dbReference>
<protein>
    <recommendedName>
        <fullName evidence="3">Cof subfamily protein (Haloacid dehalogenase superfamily)/HAD superfamily hydrolase (TIGR01484 family)</fullName>
    </recommendedName>
</protein>
<dbReference type="SFLD" id="SFLDG01140">
    <property type="entry name" value="C2.B:_Phosphomannomutase_and_P"/>
    <property type="match status" value="1"/>
</dbReference>
<evidence type="ECO:0008006" key="3">
    <source>
        <dbReference type="Google" id="ProtNLM"/>
    </source>
</evidence>
<dbReference type="GO" id="GO:0016791">
    <property type="term" value="F:phosphatase activity"/>
    <property type="evidence" value="ECO:0007669"/>
    <property type="project" value="UniProtKB-ARBA"/>
</dbReference>
<dbReference type="NCBIfam" id="TIGR01484">
    <property type="entry name" value="HAD-SF-IIB"/>
    <property type="match status" value="1"/>
</dbReference>
<dbReference type="InterPro" id="IPR036412">
    <property type="entry name" value="HAD-like_sf"/>
</dbReference>
<dbReference type="SFLD" id="SFLDS00003">
    <property type="entry name" value="Haloacid_Dehalogenase"/>
    <property type="match status" value="1"/>
</dbReference>
<dbReference type="NCBIfam" id="TIGR00099">
    <property type="entry name" value="Cof-subfamily"/>
    <property type="match status" value="1"/>
</dbReference>